<feature type="compositionally biased region" description="Acidic residues" evidence="1">
    <location>
        <begin position="490"/>
        <end position="501"/>
    </location>
</feature>
<feature type="compositionally biased region" description="Acidic residues" evidence="1">
    <location>
        <begin position="801"/>
        <end position="836"/>
    </location>
</feature>
<feature type="region of interest" description="Disordered" evidence="1">
    <location>
        <begin position="211"/>
        <end position="233"/>
    </location>
</feature>
<dbReference type="GO" id="GO:0005576">
    <property type="term" value="C:extracellular region"/>
    <property type="evidence" value="ECO:0007669"/>
    <property type="project" value="TreeGrafter"/>
</dbReference>
<dbReference type="PANTHER" id="PTHR35607">
    <property type="entry name" value="GPI-ANCHORED PROTEIN 10"/>
    <property type="match status" value="1"/>
</dbReference>
<dbReference type="InterPro" id="IPR052505">
    <property type="entry name" value="Fungal_Heme-Binding_RBT5"/>
</dbReference>
<evidence type="ECO:0000313" key="3">
    <source>
        <dbReference type="Proteomes" id="UP000283269"/>
    </source>
</evidence>
<feature type="compositionally biased region" description="Basic residues" evidence="1">
    <location>
        <begin position="786"/>
        <end position="797"/>
    </location>
</feature>
<reference evidence="2 3" key="1">
    <citation type="journal article" date="2018" name="Evol. Lett.">
        <title>Horizontal gene cluster transfer increased hallucinogenic mushroom diversity.</title>
        <authorList>
            <person name="Reynolds H.T."/>
            <person name="Vijayakumar V."/>
            <person name="Gluck-Thaler E."/>
            <person name="Korotkin H.B."/>
            <person name="Matheny P.B."/>
            <person name="Slot J.C."/>
        </authorList>
    </citation>
    <scope>NUCLEOTIDE SEQUENCE [LARGE SCALE GENOMIC DNA]</scope>
    <source>
        <strain evidence="2 3">2631</strain>
    </source>
</reference>
<dbReference type="STRING" id="93625.A0A409VVK1"/>
<feature type="compositionally biased region" description="Low complexity" evidence="1">
    <location>
        <begin position="1009"/>
        <end position="1025"/>
    </location>
</feature>
<feature type="compositionally biased region" description="Low complexity" evidence="1">
    <location>
        <begin position="216"/>
        <end position="228"/>
    </location>
</feature>
<dbReference type="EMBL" id="NHYD01003909">
    <property type="protein sequence ID" value="PPQ70260.1"/>
    <property type="molecule type" value="Genomic_DNA"/>
</dbReference>
<dbReference type="PANTHER" id="PTHR35607:SF11">
    <property type="entry name" value="CELL WALL PROTEIN 1"/>
    <property type="match status" value="1"/>
</dbReference>
<dbReference type="Proteomes" id="UP000283269">
    <property type="component" value="Unassembled WGS sequence"/>
</dbReference>
<dbReference type="OrthoDB" id="5595695at2759"/>
<protein>
    <recommendedName>
        <fullName evidence="4">F-box domain-containing protein</fullName>
    </recommendedName>
</protein>
<dbReference type="AlphaFoldDB" id="A0A409VVK1"/>
<feature type="region of interest" description="Disordered" evidence="1">
    <location>
        <begin position="763"/>
        <end position="836"/>
    </location>
</feature>
<keyword evidence="3" id="KW-1185">Reference proteome</keyword>
<organism evidence="2 3">
    <name type="scientific">Psilocybe cyanescens</name>
    <dbReference type="NCBI Taxonomy" id="93625"/>
    <lineage>
        <taxon>Eukaryota</taxon>
        <taxon>Fungi</taxon>
        <taxon>Dikarya</taxon>
        <taxon>Basidiomycota</taxon>
        <taxon>Agaricomycotina</taxon>
        <taxon>Agaricomycetes</taxon>
        <taxon>Agaricomycetidae</taxon>
        <taxon>Agaricales</taxon>
        <taxon>Agaricineae</taxon>
        <taxon>Strophariaceae</taxon>
        <taxon>Psilocybe</taxon>
    </lineage>
</organism>
<feature type="compositionally biased region" description="Low complexity" evidence="1">
    <location>
        <begin position="859"/>
        <end position="878"/>
    </location>
</feature>
<feature type="region of interest" description="Disordered" evidence="1">
    <location>
        <begin position="976"/>
        <end position="1056"/>
    </location>
</feature>
<dbReference type="GO" id="GO:0020037">
    <property type="term" value="F:heme binding"/>
    <property type="evidence" value="ECO:0007669"/>
    <property type="project" value="TreeGrafter"/>
</dbReference>
<feature type="region of interest" description="Disordered" evidence="1">
    <location>
        <begin position="642"/>
        <end position="718"/>
    </location>
</feature>
<feature type="compositionally biased region" description="Low complexity" evidence="1">
    <location>
        <begin position="650"/>
        <end position="699"/>
    </location>
</feature>
<feature type="compositionally biased region" description="Basic residues" evidence="1">
    <location>
        <begin position="1044"/>
        <end position="1055"/>
    </location>
</feature>
<feature type="region of interest" description="Disordered" evidence="1">
    <location>
        <begin position="859"/>
        <end position="882"/>
    </location>
</feature>
<evidence type="ECO:0000313" key="2">
    <source>
        <dbReference type="EMBL" id="PPQ70260.1"/>
    </source>
</evidence>
<dbReference type="GO" id="GO:0006879">
    <property type="term" value="P:intracellular iron ion homeostasis"/>
    <property type="evidence" value="ECO:0007669"/>
    <property type="project" value="TreeGrafter"/>
</dbReference>
<feature type="region of interest" description="Disordered" evidence="1">
    <location>
        <begin position="533"/>
        <end position="592"/>
    </location>
</feature>
<accession>A0A409VVK1</accession>
<comment type="caution">
    <text evidence="2">The sequence shown here is derived from an EMBL/GenBank/DDBJ whole genome shotgun (WGS) entry which is preliminary data.</text>
</comment>
<proteinExistence type="predicted"/>
<feature type="region of interest" description="Disordered" evidence="1">
    <location>
        <begin position="484"/>
        <end position="508"/>
    </location>
</feature>
<feature type="compositionally biased region" description="Polar residues" evidence="1">
    <location>
        <begin position="1033"/>
        <end position="1043"/>
    </location>
</feature>
<sequence length="1194" mass="128892">MPSLTSLPLEPLQHIAFHLVARTPLGPPGALLPLLLVSRHVHAALTSSPALLARIFRLKFDVSAVTRRLFAPHARDLAAQLVAACELLRFLRTAPSPHHIEATSHLDTALLMMLDNDGKNYAQLAHAGIHAFLRAYAHTRLWEGREENEGWPRDSQANAATVWLLWLTVERTHLLAESPTERELAISTILPFVVLPQRYAASYAPPNHFSLPLRHPSPSSPSSSSSSSHTQQAQLPITFRLPNSHKRYPHYLPQRAHSVHHFRAILALTAPPCSIPAKLLFVARRELRPAAVPAHAPPGPGGPGMPLTQDDYRALNSARAAVLPRGAKWDWDKGSAVEVNPRLGAGGVERERKAIAAVGDEESRRWDATFWKMRLCGDYMDPGPLFRPGEVYDPGSMRGLWQGKIYVRDCGAQFNHILHNPVYPSIVNPELVHAQLNPQFHGQQQQQQQHNPRLFSESSLQLVMQPLFLDMQEHHRICMCAGRCSSSASENDEEEREEDGTGMEGGCGIVPTRAPLSVLIRADASVADTDIDEAADSEEAASSTPASASASPAPSHLHPHPEGEAPSVVTPPANPPHSGPNDDVGDAPHAYIGPQSVDLGMCNAWFEGAQGGVVCVPRPGVSGKEGRRDEVVVATGFARPDLGVRGGCPGMPSSASSASASMSSGAGPSSNAGVGASSTGDDSSSSDEGSATASGTTTKTRSRSSETQGVSSSSKSYVYETYDPRKRSSHDVHVPHDHSGVGAIGAGGCVSCARHTEARMVQKRREEEEARRMLDRAMRGFGRGRERGRRPRRRGHSRYSEDEDEEYDEQELGEEEDFSMDMDIEEEEQGEGEEEMQDLDMEDVELGFRFEDVLAVASSSSSSSSSASSGSDCNSNADSDSDYVTDAYPDALDLDLDSATLDTDDLDAFAAHICAPGKKHYVRIVEAEDEDLHTFPLVSAASRNGKGRERLEVLGDDKPRGEDGFVVYTCLSGNGRVERKRKRGQSASPAMAMESERKECSTKRARMNAGASGATMASTSSSSGSDEMLHTNPHVQPSSSTSTHFKHPNHHRHAHATQIVHATRREFDRARIGTACTGTRDILLTGCLPSPSSSTTTQPQYFPSSLYSDVSVYGRVRRWDGLVGMLRMSRAGGQGGGGGAASFLFVFGYVVGAHAGGGGGSFVGEWRIAGSDPMRPSWGGAFVMSRLEEEGEVV</sequence>
<evidence type="ECO:0000256" key="1">
    <source>
        <dbReference type="SAM" id="MobiDB-lite"/>
    </source>
</evidence>
<name>A0A409VVK1_PSICY</name>
<gene>
    <name evidence="2" type="ORF">CVT25_013297</name>
</gene>
<evidence type="ECO:0008006" key="4">
    <source>
        <dbReference type="Google" id="ProtNLM"/>
    </source>
</evidence>
<feature type="compositionally biased region" description="Basic and acidic residues" evidence="1">
    <location>
        <begin position="763"/>
        <end position="778"/>
    </location>
</feature>
<feature type="compositionally biased region" description="Low complexity" evidence="1">
    <location>
        <begin position="540"/>
        <end position="555"/>
    </location>
</feature>
<dbReference type="InParanoid" id="A0A409VVK1"/>